<dbReference type="AlphaFoldDB" id="A0A0F9WX07"/>
<name>A0A0F9WX07_TRIHA</name>
<dbReference type="OrthoDB" id="4896127at2759"/>
<feature type="region of interest" description="Disordered" evidence="1">
    <location>
        <begin position="1"/>
        <end position="24"/>
    </location>
</feature>
<comment type="caution">
    <text evidence="2">The sequence shown here is derived from an EMBL/GenBank/DDBJ whole genome shotgun (WGS) entry which is preliminary data.</text>
</comment>
<accession>A0A0F9WX07</accession>
<dbReference type="EMBL" id="JOKZ01000520">
    <property type="protein sequence ID" value="KKO97685.1"/>
    <property type="molecule type" value="Genomic_DNA"/>
</dbReference>
<dbReference type="Proteomes" id="UP000034112">
    <property type="component" value="Unassembled WGS sequence"/>
</dbReference>
<reference evidence="3" key="1">
    <citation type="journal article" date="2015" name="Genome Announc.">
        <title>Draft whole-genome sequence of the biocontrol agent Trichoderma harzianum T6776.</title>
        <authorList>
            <person name="Baroncelli R."/>
            <person name="Piaggeschi G."/>
            <person name="Fiorini L."/>
            <person name="Bertolini E."/>
            <person name="Zapparata A."/>
            <person name="Pe M.E."/>
            <person name="Sarrocco S."/>
            <person name="Vannacci G."/>
        </authorList>
    </citation>
    <scope>NUCLEOTIDE SEQUENCE [LARGE SCALE GENOMIC DNA]</scope>
    <source>
        <strain evidence="3">T6776</strain>
    </source>
</reference>
<gene>
    <name evidence="2" type="ORF">THAR02_10214</name>
</gene>
<proteinExistence type="predicted"/>
<evidence type="ECO:0000256" key="1">
    <source>
        <dbReference type="SAM" id="MobiDB-lite"/>
    </source>
</evidence>
<protein>
    <submittedName>
        <fullName evidence="2">Uncharacterized protein</fullName>
    </submittedName>
</protein>
<sequence>MGTFTMRDNPDISRLLSSPQSEDDTRFDVKLLDEDSWKDDDQKGAVLKTSFMIPGSNIGGAEEYGMRVIEKDISKNALTVQCDLPQITHGTTSDGGTPATLIVFQFAFMPRDNRKRFKKAEISISFSAGEVTKFTPDGTWATFQSETQQELSHSINPSLEAGIEPVKATVGYTWQLTKNTTIEGHSTVEGCTQMLEQSRSMTKPRKNAILWVLQENPQTKSGIPSFMQAAALLKREGTTADPMG</sequence>
<evidence type="ECO:0000313" key="2">
    <source>
        <dbReference type="EMBL" id="KKO97685.1"/>
    </source>
</evidence>
<organism evidence="2 3">
    <name type="scientific">Trichoderma harzianum</name>
    <name type="common">Hypocrea lixii</name>
    <dbReference type="NCBI Taxonomy" id="5544"/>
    <lineage>
        <taxon>Eukaryota</taxon>
        <taxon>Fungi</taxon>
        <taxon>Dikarya</taxon>
        <taxon>Ascomycota</taxon>
        <taxon>Pezizomycotina</taxon>
        <taxon>Sordariomycetes</taxon>
        <taxon>Hypocreomycetidae</taxon>
        <taxon>Hypocreales</taxon>
        <taxon>Hypocreaceae</taxon>
        <taxon>Trichoderma</taxon>
    </lineage>
</organism>
<evidence type="ECO:0000313" key="3">
    <source>
        <dbReference type="Proteomes" id="UP000034112"/>
    </source>
</evidence>